<name>A0A0J1FJI7_9FIRM</name>
<evidence type="ECO:0000313" key="3">
    <source>
        <dbReference type="Proteomes" id="UP000036356"/>
    </source>
</evidence>
<gene>
    <name evidence="2" type="ORF">DEAC_c44670</name>
</gene>
<dbReference type="PATRIC" id="fig|476652.3.peg.4747"/>
<dbReference type="SUPFAM" id="SSF50475">
    <property type="entry name" value="FMN-binding split barrel"/>
    <property type="match status" value="1"/>
</dbReference>
<reference evidence="2 3" key="1">
    <citation type="submission" date="2015-06" db="EMBL/GenBank/DDBJ databases">
        <title>Draft genome of the moderately acidophilic sulfate reducer Candidatus Desulfosporosinus acididurans strain M1.</title>
        <authorList>
            <person name="Poehlein A."/>
            <person name="Petzsch P."/>
            <person name="Johnson B.D."/>
            <person name="Schloemann M."/>
            <person name="Daniel R."/>
            <person name="Muehling M."/>
        </authorList>
    </citation>
    <scope>NUCLEOTIDE SEQUENCE [LARGE SCALE GENOMIC DNA]</scope>
    <source>
        <strain evidence="2 3">M1</strain>
    </source>
</reference>
<dbReference type="Gene3D" id="2.30.110.10">
    <property type="entry name" value="Electron Transport, Fmn-binding Protein, Chain A"/>
    <property type="match status" value="1"/>
</dbReference>
<dbReference type="InterPro" id="IPR011576">
    <property type="entry name" value="Pyridox_Oxase_N"/>
</dbReference>
<evidence type="ECO:0000259" key="1">
    <source>
        <dbReference type="Pfam" id="PF01243"/>
    </source>
</evidence>
<organism evidence="2 3">
    <name type="scientific">Desulfosporosinus acididurans</name>
    <dbReference type="NCBI Taxonomy" id="476652"/>
    <lineage>
        <taxon>Bacteria</taxon>
        <taxon>Bacillati</taxon>
        <taxon>Bacillota</taxon>
        <taxon>Clostridia</taxon>
        <taxon>Eubacteriales</taxon>
        <taxon>Desulfitobacteriaceae</taxon>
        <taxon>Desulfosporosinus</taxon>
    </lineage>
</organism>
<dbReference type="RefSeq" id="WP_047812198.1">
    <property type="nucleotide sequence ID" value="NZ_LDZY01000040.1"/>
</dbReference>
<feature type="domain" description="Pyridoxamine 5'-phosphate oxidase N-terminal" evidence="1">
    <location>
        <begin position="4"/>
        <end position="121"/>
    </location>
</feature>
<dbReference type="Pfam" id="PF01243">
    <property type="entry name" value="PNPOx_N"/>
    <property type="match status" value="1"/>
</dbReference>
<sequence>MSIEKLKEVLTHPSDGAVAIVTQGINEPHVVNTWNSYINITNDGKLLIPVGGMNETENNIARNNKVKLTVANREVQGKMYKGTGFLIKGTAGFLKEGSEFELMKTKFPWARAVLEITIESADQTL</sequence>
<accession>A0A0J1FJI7</accession>
<proteinExistence type="predicted"/>
<dbReference type="EMBL" id="LDZY01000040">
    <property type="protein sequence ID" value="KLU63634.1"/>
    <property type="molecule type" value="Genomic_DNA"/>
</dbReference>
<comment type="caution">
    <text evidence="2">The sequence shown here is derived from an EMBL/GenBank/DDBJ whole genome shotgun (WGS) entry which is preliminary data.</text>
</comment>
<dbReference type="AlphaFoldDB" id="A0A0J1FJI7"/>
<protein>
    <submittedName>
        <fullName evidence="2">FMN-binding protein</fullName>
    </submittedName>
</protein>
<evidence type="ECO:0000313" key="2">
    <source>
        <dbReference type="EMBL" id="KLU63634.1"/>
    </source>
</evidence>
<dbReference type="InterPro" id="IPR012349">
    <property type="entry name" value="Split_barrel_FMN-bd"/>
</dbReference>
<dbReference type="Proteomes" id="UP000036356">
    <property type="component" value="Unassembled WGS sequence"/>
</dbReference>
<keyword evidence="3" id="KW-1185">Reference proteome</keyword>
<dbReference type="STRING" id="476652.DEAC_c44670"/>